<organism evidence="1 2">
    <name type="scientific">Trichothecium roseum</name>
    <dbReference type="NCBI Taxonomy" id="47278"/>
    <lineage>
        <taxon>Eukaryota</taxon>
        <taxon>Fungi</taxon>
        <taxon>Dikarya</taxon>
        <taxon>Ascomycota</taxon>
        <taxon>Pezizomycotina</taxon>
        <taxon>Sordariomycetes</taxon>
        <taxon>Hypocreomycetidae</taxon>
        <taxon>Hypocreales</taxon>
        <taxon>Hypocreales incertae sedis</taxon>
        <taxon>Trichothecium</taxon>
    </lineage>
</organism>
<sequence length="992" mass="109300">MAPVAPVVTQPPASKTKKPVPPGIHTNGVTPTPSSSSPSIPTKKTPQIAKALPPNSASDRPITASSVRPVHRTRREGPQGHVAGRSSRSSIGLRSGSLTADQPTQDEEPRPYVTTDAYVLKRHSGKPPSLVVHLHQWHFNFDGQQGTFPYTSPMRLFIEHLKTRTIPHELLEDFLQAGVPFYDGCLIVEIHDHRSANKAKETRPGSTASMAGQSIHNYNQCLTPSPLVPFPKESSGVNGRPDSKAIKNEDQDEKEKEKASLNGPDQSKTKKPAERKVFTTVLRHTPETLQRDLQIKSVTPAGQLEGREDTNGVPPSTPMSLVPPTPTASTMPPPAKRQKKEKPELDASQIPAAEGQILLATMAPLVLEPTRSVEETILLLEAMSHPEHMEAPPQPKTRKRTVAEMAADEAAAAEQERYLLLCDERLASVAVAQKASGADGDAQVGAAGFEPRFERFKVIADIKREHLEKKEAEKAKQAENDRRLRQQQQEAAQKQQQAEAEKARREAAALRERQLQEQRQMAAARAASTPQSQNTQANNTQPQHGHLVQNGNMSNGVPNSAGAATPVMATNGIAAHQARFQAQMQNSQAGSPIIRQGTPQNHSSPMVNNGVPMQQTSSAMAASPPRPPSVAQNGPMAVPMAHNMSARGSQQSHAAGTPRMPHSTPQLTGGTPVNRSAMVATPRMTQASPPPNMMAQNSQMGQQMMMNQQGITPQHQHQQQLIAQMAAQQRTIAQQQNQQQQNVGGQGTNVSNLTPQQQHYMMQMAQRQQQQQMLQQQQHQAQQQQAQQAQQQQHPQHQQNGMLNQQQIAQQYAQLQNMQGHQMRQLPPQMQAQLQQQMARMQQMGGMNMQRQASQMNGQNPNMQAMALQIQQQQQQQQAQQQAQHQQQQQMQAQQQGQQGVPNNGIPMAVQQAAKSYYQRMMTSAINKYGSREAVPPEIELQARQQSLQHGQQAVQHMMQQRRNQALMMQQQQQQQQAAMQGMGGMMGQQGM</sequence>
<protein>
    <submittedName>
        <fullName evidence="1">Uncharacterized protein</fullName>
    </submittedName>
</protein>
<keyword evidence="2" id="KW-1185">Reference proteome</keyword>
<name>A0ACC0V887_9HYPO</name>
<evidence type="ECO:0000313" key="2">
    <source>
        <dbReference type="Proteomes" id="UP001163324"/>
    </source>
</evidence>
<dbReference type="Proteomes" id="UP001163324">
    <property type="component" value="Chromosome 3"/>
</dbReference>
<gene>
    <name evidence="1" type="ORF">N3K66_003504</name>
</gene>
<proteinExistence type="predicted"/>
<comment type="caution">
    <text evidence="1">The sequence shown here is derived from an EMBL/GenBank/DDBJ whole genome shotgun (WGS) entry which is preliminary data.</text>
</comment>
<reference evidence="1" key="1">
    <citation type="submission" date="2022-10" db="EMBL/GenBank/DDBJ databases">
        <title>Complete Genome of Trichothecium roseum strain YXFP-22015, a Plant Pathogen Isolated from Citrus.</title>
        <authorList>
            <person name="Wang Y."/>
            <person name="Zhu L."/>
        </authorList>
    </citation>
    <scope>NUCLEOTIDE SEQUENCE</scope>
    <source>
        <strain evidence="1">YXFP-22015</strain>
    </source>
</reference>
<accession>A0ACC0V887</accession>
<evidence type="ECO:0000313" key="1">
    <source>
        <dbReference type="EMBL" id="KAI9901687.1"/>
    </source>
</evidence>
<dbReference type="EMBL" id="CM047942">
    <property type="protein sequence ID" value="KAI9901687.1"/>
    <property type="molecule type" value="Genomic_DNA"/>
</dbReference>